<organism evidence="1">
    <name type="scientific">viral metagenome</name>
    <dbReference type="NCBI Taxonomy" id="1070528"/>
    <lineage>
        <taxon>unclassified sequences</taxon>
        <taxon>metagenomes</taxon>
        <taxon>organismal metagenomes</taxon>
    </lineage>
</organism>
<proteinExistence type="predicted"/>
<dbReference type="InterPro" id="IPR021838">
    <property type="entry name" value="DUF3431"/>
</dbReference>
<reference evidence="1" key="1">
    <citation type="journal article" date="2020" name="Nature">
        <title>Giant virus diversity and host interactions through global metagenomics.</title>
        <authorList>
            <person name="Schulz F."/>
            <person name="Roux S."/>
            <person name="Paez-Espino D."/>
            <person name="Jungbluth S."/>
            <person name="Walsh D.A."/>
            <person name="Denef V.J."/>
            <person name="McMahon K.D."/>
            <person name="Konstantinidis K.T."/>
            <person name="Eloe-Fadrosh E.A."/>
            <person name="Kyrpides N.C."/>
            <person name="Woyke T."/>
        </authorList>
    </citation>
    <scope>NUCLEOTIDE SEQUENCE</scope>
    <source>
        <strain evidence="1">GVMAG-M-3300027759-16</strain>
    </source>
</reference>
<sequence>MEIVIARYNEPVEWTRKFSVTIYNKGPPTPYETIPLPNVGREGHTYYTHIYNNYYTLADTTVFLQGNPFDHSPNILEKLRELSKRKCVGFEYLSEKVYQSNTWECPYHAGLPLSRVYEELFGLSQVGGMCKWLTGRFYMPFEFGAGAQFAVTRERIHRRPREFYLKIIKMLEGSVNPVEGFVIERFHGMVFA</sequence>
<dbReference type="PANTHER" id="PTHR37490:SF2">
    <property type="match status" value="1"/>
</dbReference>
<protein>
    <submittedName>
        <fullName evidence="1">Uncharacterized protein</fullName>
    </submittedName>
</protein>
<dbReference type="EMBL" id="MN740439">
    <property type="protein sequence ID" value="QHU26356.1"/>
    <property type="molecule type" value="Genomic_DNA"/>
</dbReference>
<name>A0A6C0L5X8_9ZZZZ</name>
<accession>A0A6C0L5X8</accession>
<dbReference type="PANTHER" id="PTHR37490">
    <property type="entry name" value="EXPRESSED PROTEIN"/>
    <property type="match status" value="1"/>
</dbReference>
<dbReference type="AlphaFoldDB" id="A0A6C0L5X8"/>
<dbReference type="Pfam" id="PF11913">
    <property type="entry name" value="DUF3431"/>
    <property type="match status" value="1"/>
</dbReference>
<evidence type="ECO:0000313" key="1">
    <source>
        <dbReference type="EMBL" id="QHU26356.1"/>
    </source>
</evidence>